<dbReference type="GO" id="GO:0046872">
    <property type="term" value="F:metal ion binding"/>
    <property type="evidence" value="ECO:0007669"/>
    <property type="project" value="UniProtKB-KW"/>
</dbReference>
<dbReference type="GO" id="GO:0046653">
    <property type="term" value="P:tetrahydrofolate metabolic process"/>
    <property type="evidence" value="ECO:0007669"/>
    <property type="project" value="TreeGrafter"/>
</dbReference>
<keyword evidence="2" id="KW-0479">Metal-binding</keyword>
<dbReference type="InterPro" id="IPR006158">
    <property type="entry name" value="Cobalamin-bd"/>
</dbReference>
<dbReference type="InterPro" id="IPR036724">
    <property type="entry name" value="Cobalamin-bd_sf"/>
</dbReference>
<dbReference type="PROSITE" id="PS51337">
    <property type="entry name" value="B12_BINDING_NTER"/>
    <property type="match status" value="1"/>
</dbReference>
<accession>A0A7W0C731</accession>
<gene>
    <name evidence="6" type="ORF">HNR65_000711</name>
</gene>
<organism evidence="6 7">
    <name type="scientific">Desulfosalsimonas propionicica</name>
    <dbReference type="NCBI Taxonomy" id="332175"/>
    <lineage>
        <taxon>Bacteria</taxon>
        <taxon>Pseudomonadati</taxon>
        <taxon>Thermodesulfobacteriota</taxon>
        <taxon>Desulfobacteria</taxon>
        <taxon>Desulfobacterales</taxon>
        <taxon>Desulfosalsimonadaceae</taxon>
        <taxon>Desulfosalsimonas</taxon>
    </lineage>
</organism>
<dbReference type="FunFam" id="3.40.50.280:FF:000003">
    <property type="entry name" value="Dimethylamine methyltransferase corrinoid protein"/>
    <property type="match status" value="1"/>
</dbReference>
<dbReference type="GO" id="GO:0031419">
    <property type="term" value="F:cobalamin binding"/>
    <property type="evidence" value="ECO:0007669"/>
    <property type="project" value="InterPro"/>
</dbReference>
<comment type="similarity">
    <text evidence="1">Belongs to the methylamine corrinoid protein family.</text>
</comment>
<dbReference type="GO" id="GO:0008705">
    <property type="term" value="F:methionine synthase activity"/>
    <property type="evidence" value="ECO:0007669"/>
    <property type="project" value="TreeGrafter"/>
</dbReference>
<dbReference type="Gene3D" id="3.40.50.280">
    <property type="entry name" value="Cobalamin-binding domain"/>
    <property type="match status" value="1"/>
</dbReference>
<evidence type="ECO:0000256" key="2">
    <source>
        <dbReference type="ARBA" id="ARBA00022723"/>
    </source>
</evidence>
<dbReference type="AlphaFoldDB" id="A0A7W0C731"/>
<dbReference type="SMART" id="SM01018">
    <property type="entry name" value="B12-binding_2"/>
    <property type="match status" value="1"/>
</dbReference>
<evidence type="ECO:0000259" key="4">
    <source>
        <dbReference type="PROSITE" id="PS51332"/>
    </source>
</evidence>
<evidence type="ECO:0000256" key="3">
    <source>
        <dbReference type="ARBA" id="ARBA00023285"/>
    </source>
</evidence>
<dbReference type="SUPFAM" id="SSF52242">
    <property type="entry name" value="Cobalamin (vitamin B12)-binding domain"/>
    <property type="match status" value="1"/>
</dbReference>
<evidence type="ECO:0000259" key="5">
    <source>
        <dbReference type="PROSITE" id="PS51337"/>
    </source>
</evidence>
<dbReference type="EMBL" id="JACDUS010000002">
    <property type="protein sequence ID" value="MBA2880393.1"/>
    <property type="molecule type" value="Genomic_DNA"/>
</dbReference>
<keyword evidence="7" id="KW-1185">Reference proteome</keyword>
<feature type="domain" description="B12-binding N-terminal" evidence="5">
    <location>
        <begin position="24"/>
        <end position="117"/>
    </location>
</feature>
<feature type="domain" description="B12-binding" evidence="4">
    <location>
        <begin position="116"/>
        <end position="241"/>
    </location>
</feature>
<dbReference type="GO" id="GO:0005829">
    <property type="term" value="C:cytosol"/>
    <property type="evidence" value="ECO:0007669"/>
    <property type="project" value="TreeGrafter"/>
</dbReference>
<dbReference type="PANTHER" id="PTHR45833:SF1">
    <property type="entry name" value="METHIONINE SYNTHASE"/>
    <property type="match status" value="1"/>
</dbReference>
<dbReference type="SUPFAM" id="SSF47644">
    <property type="entry name" value="Methionine synthase domain"/>
    <property type="match status" value="1"/>
</dbReference>
<dbReference type="InterPro" id="IPR050554">
    <property type="entry name" value="Met_Synthase/Corrinoid"/>
</dbReference>
<dbReference type="Gene3D" id="1.10.1240.10">
    <property type="entry name" value="Methionine synthase domain"/>
    <property type="match status" value="1"/>
</dbReference>
<reference evidence="6 7" key="1">
    <citation type="submission" date="2020-07" db="EMBL/GenBank/DDBJ databases">
        <title>Genomic Encyclopedia of Type Strains, Phase IV (KMG-IV): sequencing the most valuable type-strain genomes for metagenomic binning, comparative biology and taxonomic classification.</title>
        <authorList>
            <person name="Goeker M."/>
        </authorList>
    </citation>
    <scope>NUCLEOTIDE SEQUENCE [LARGE SCALE GENOMIC DNA]</scope>
    <source>
        <strain evidence="6 7">DSM 17721</strain>
    </source>
</reference>
<keyword evidence="3" id="KW-0170">Cobalt</keyword>
<dbReference type="InterPro" id="IPR003759">
    <property type="entry name" value="Cbl-bd_cap"/>
</dbReference>
<dbReference type="GO" id="GO:0050667">
    <property type="term" value="P:homocysteine metabolic process"/>
    <property type="evidence" value="ECO:0007669"/>
    <property type="project" value="TreeGrafter"/>
</dbReference>
<name>A0A7W0C731_9BACT</name>
<dbReference type="Pfam" id="PF02310">
    <property type="entry name" value="B12-binding"/>
    <property type="match status" value="1"/>
</dbReference>
<sequence>MMKVLNDFSNIFRRYDLHVEKTGQAKEVSKDPILQDIAKFVVEGDEEGVLPVVQKALETKSPLEVINDALIPGMNEVSRLWEEGSYFLPQVILSADAMNVGIAECEKKMGKSMERKAKVVTHTAEGDIHDIGQVIVNALLNANGFEVIDLGSDVPVDKVVAACRDHQPIMVTGTALMTTTMSAFPKIAHQLKKANLEIPFICGGGAVAEEYVSEYDLGIWGKEASQAPGMAEDALAGESWQSMRSKWNG</sequence>
<dbReference type="Proteomes" id="UP000525298">
    <property type="component" value="Unassembled WGS sequence"/>
</dbReference>
<evidence type="ECO:0000256" key="1">
    <source>
        <dbReference type="ARBA" id="ARBA00010854"/>
    </source>
</evidence>
<evidence type="ECO:0000313" key="6">
    <source>
        <dbReference type="EMBL" id="MBA2880393.1"/>
    </source>
</evidence>
<dbReference type="RefSeq" id="WP_220128279.1">
    <property type="nucleotide sequence ID" value="NZ_JACDUS010000002.1"/>
</dbReference>
<dbReference type="InterPro" id="IPR036594">
    <property type="entry name" value="Meth_synthase_dom"/>
</dbReference>
<proteinExistence type="inferred from homology"/>
<evidence type="ECO:0000313" key="7">
    <source>
        <dbReference type="Proteomes" id="UP000525298"/>
    </source>
</evidence>
<comment type="caution">
    <text evidence="6">The sequence shown here is derived from an EMBL/GenBank/DDBJ whole genome shotgun (WGS) entry which is preliminary data.</text>
</comment>
<dbReference type="PANTHER" id="PTHR45833">
    <property type="entry name" value="METHIONINE SYNTHASE"/>
    <property type="match status" value="1"/>
</dbReference>
<dbReference type="PROSITE" id="PS51332">
    <property type="entry name" value="B12_BINDING"/>
    <property type="match status" value="1"/>
</dbReference>
<dbReference type="Pfam" id="PF02607">
    <property type="entry name" value="B12-binding_2"/>
    <property type="match status" value="1"/>
</dbReference>
<protein>
    <submittedName>
        <fullName evidence="6">Methanol corrinoid protein</fullName>
    </submittedName>
</protein>